<feature type="chain" id="PRO_5034335733" evidence="3">
    <location>
        <begin position="19"/>
        <end position="661"/>
    </location>
</feature>
<gene>
    <name evidence="5" type="primary">LOC111105575</name>
</gene>
<sequence>MAWIYTFILLQTVVYVLALNIYYDCFGGFIKSNCSNTHQIYPLRVRVGTKENSIDCQNWTSTLEQCCKPEAGDQCVGDYANVDNPQDTFIYHKRCIGRKDCVTLQVARTDTAYLSCNQSAYSAQTTFMAMEYQCINESKIAVLQASPTTRLQSEISDSIYLQGASYNQGNGISSSISSSSCSVEAPYCNSTIHIEVLDLRLAENDTCEQNITIVDGSRQMILTCRENIQFASYGDETTTNYITVNLLNSMNIDGGYFWLEFKGNYPETVQLDCPAKQPSINCYISTTTEEQTTTSTPVDSTTPISVTTALTTESLENTTETEQTTTSTSVDSTQISDTTAMTTESLDNATVQFETTLKPSSPDKMEWRYIVIGVVLAIVAILIIVVVAVVYVIQKKKKDKMTATESNKENHSEFGDTNKATEEEGTVRITDVQKSTDIFQTQLRPIFPNDVEKPISIPEIQHNHNNHLEDIVGGTFATINEIESSKKAKKKKKKKKKDNTTLEMKEEELSKHDISSVNDVKVLSEETGNENRANGKIISEQGNENCTSLDMMEKDNDRKKKKKKRKHHKNKNRIDDISGDVHDKLVPSEEQTDFVQPDVLEKNDSVLSNMDQPENLEIESDIKEKRHRKKKKKKGKRKQKSEEHEIEDDLCNPGIGYGEDV</sequence>
<dbReference type="OrthoDB" id="6155870at2759"/>
<keyword evidence="2" id="KW-0812">Transmembrane</keyword>
<reference evidence="5" key="1">
    <citation type="submission" date="2025-08" db="UniProtKB">
        <authorList>
            <consortium name="RefSeq"/>
        </authorList>
    </citation>
    <scope>IDENTIFICATION</scope>
    <source>
        <tissue evidence="5">Whole sample</tissue>
    </source>
</reference>
<feature type="transmembrane region" description="Helical" evidence="2">
    <location>
        <begin position="367"/>
        <end position="393"/>
    </location>
</feature>
<dbReference type="KEGG" id="cvn:111105575"/>
<evidence type="ECO:0000256" key="2">
    <source>
        <dbReference type="SAM" id="Phobius"/>
    </source>
</evidence>
<protein>
    <submittedName>
        <fullName evidence="5">Uncharacterized protein LOC111105575 isoform X1</fullName>
    </submittedName>
</protein>
<dbReference type="RefSeq" id="XP_022295639.1">
    <property type="nucleotide sequence ID" value="XM_022439931.1"/>
</dbReference>
<dbReference type="GeneID" id="111105575"/>
<feature type="compositionally biased region" description="Basic residues" evidence="1">
    <location>
        <begin position="625"/>
        <end position="639"/>
    </location>
</feature>
<keyword evidence="2" id="KW-1133">Transmembrane helix</keyword>
<proteinExistence type="predicted"/>
<evidence type="ECO:0000256" key="3">
    <source>
        <dbReference type="SAM" id="SignalP"/>
    </source>
</evidence>
<feature type="compositionally biased region" description="Basic and acidic residues" evidence="1">
    <location>
        <begin position="400"/>
        <end position="426"/>
    </location>
</feature>
<name>A0A8B8AZ84_CRAVI</name>
<accession>A0A8B8AZ84</accession>
<evidence type="ECO:0000313" key="5">
    <source>
        <dbReference type="RefSeq" id="XP_022295639.1"/>
    </source>
</evidence>
<feature type="compositionally biased region" description="Basic residues" evidence="1">
    <location>
        <begin position="487"/>
        <end position="497"/>
    </location>
</feature>
<keyword evidence="4" id="KW-1185">Reference proteome</keyword>
<feature type="region of interest" description="Disordered" evidence="1">
    <location>
        <begin position="314"/>
        <end position="337"/>
    </location>
</feature>
<evidence type="ECO:0000256" key="1">
    <source>
        <dbReference type="SAM" id="MobiDB-lite"/>
    </source>
</evidence>
<feature type="compositionally biased region" description="Basic and acidic residues" evidence="1">
    <location>
        <begin position="572"/>
        <end position="587"/>
    </location>
</feature>
<feature type="region of interest" description="Disordered" evidence="1">
    <location>
        <begin position="485"/>
        <end position="661"/>
    </location>
</feature>
<feature type="region of interest" description="Disordered" evidence="1">
    <location>
        <begin position="400"/>
        <end position="427"/>
    </location>
</feature>
<organism evidence="4 5">
    <name type="scientific">Crassostrea virginica</name>
    <name type="common">Eastern oyster</name>
    <dbReference type="NCBI Taxonomy" id="6565"/>
    <lineage>
        <taxon>Eukaryota</taxon>
        <taxon>Metazoa</taxon>
        <taxon>Spiralia</taxon>
        <taxon>Lophotrochozoa</taxon>
        <taxon>Mollusca</taxon>
        <taxon>Bivalvia</taxon>
        <taxon>Autobranchia</taxon>
        <taxon>Pteriomorphia</taxon>
        <taxon>Ostreida</taxon>
        <taxon>Ostreoidea</taxon>
        <taxon>Ostreidae</taxon>
        <taxon>Crassostrea</taxon>
    </lineage>
</organism>
<feature type="compositionally biased region" description="Basic and acidic residues" evidence="1">
    <location>
        <begin position="498"/>
        <end position="514"/>
    </location>
</feature>
<keyword evidence="2" id="KW-0472">Membrane</keyword>
<dbReference type="AlphaFoldDB" id="A0A8B8AZ84"/>
<feature type="compositionally biased region" description="Basic residues" evidence="1">
    <location>
        <begin position="559"/>
        <end position="571"/>
    </location>
</feature>
<dbReference type="Proteomes" id="UP000694844">
    <property type="component" value="Chromosome 7"/>
</dbReference>
<keyword evidence="3" id="KW-0732">Signal</keyword>
<evidence type="ECO:0000313" key="4">
    <source>
        <dbReference type="Proteomes" id="UP000694844"/>
    </source>
</evidence>
<feature type="signal peptide" evidence="3">
    <location>
        <begin position="1"/>
        <end position="18"/>
    </location>
</feature>